<accession>A0A0N4WS81</accession>
<reference evidence="3" key="1">
    <citation type="submission" date="2017-02" db="UniProtKB">
        <authorList>
            <consortium name="WormBaseParasite"/>
        </authorList>
    </citation>
    <scope>IDENTIFICATION</scope>
</reference>
<evidence type="ECO:0000313" key="3">
    <source>
        <dbReference type="WBParaSite" id="HPLM_0001438001-mRNA-1"/>
    </source>
</evidence>
<gene>
    <name evidence="1" type="ORF">HPLM_LOCUS14372</name>
</gene>
<dbReference type="Proteomes" id="UP000268014">
    <property type="component" value="Unassembled WGS sequence"/>
</dbReference>
<dbReference type="AlphaFoldDB" id="A0A0N4WS81"/>
<protein>
    <submittedName>
        <fullName evidence="3">Transposase</fullName>
    </submittedName>
</protein>
<evidence type="ECO:0000313" key="2">
    <source>
        <dbReference type="Proteomes" id="UP000268014"/>
    </source>
</evidence>
<dbReference type="EMBL" id="UZAF01018545">
    <property type="protein sequence ID" value="VDO52579.1"/>
    <property type="molecule type" value="Genomic_DNA"/>
</dbReference>
<evidence type="ECO:0000313" key="1">
    <source>
        <dbReference type="EMBL" id="VDO52579.1"/>
    </source>
</evidence>
<sequence>MKFVEGTFIETKNNNLKQKLRSRCAIFDVYKYWTGVFLCSSAAASVMRKAFKQLQLRGNDS</sequence>
<dbReference type="WBParaSite" id="HPLM_0001438001-mRNA-1">
    <property type="protein sequence ID" value="HPLM_0001438001-mRNA-1"/>
    <property type="gene ID" value="HPLM_0001438001"/>
</dbReference>
<reference evidence="1 2" key="2">
    <citation type="submission" date="2018-11" db="EMBL/GenBank/DDBJ databases">
        <authorList>
            <consortium name="Pathogen Informatics"/>
        </authorList>
    </citation>
    <scope>NUCLEOTIDE SEQUENCE [LARGE SCALE GENOMIC DNA]</scope>
    <source>
        <strain evidence="1 2">MHpl1</strain>
    </source>
</reference>
<name>A0A0N4WS81_HAEPC</name>
<proteinExistence type="predicted"/>
<organism evidence="3">
    <name type="scientific">Haemonchus placei</name>
    <name type="common">Barber's pole worm</name>
    <dbReference type="NCBI Taxonomy" id="6290"/>
    <lineage>
        <taxon>Eukaryota</taxon>
        <taxon>Metazoa</taxon>
        <taxon>Ecdysozoa</taxon>
        <taxon>Nematoda</taxon>
        <taxon>Chromadorea</taxon>
        <taxon>Rhabditida</taxon>
        <taxon>Rhabditina</taxon>
        <taxon>Rhabditomorpha</taxon>
        <taxon>Strongyloidea</taxon>
        <taxon>Trichostrongylidae</taxon>
        <taxon>Haemonchus</taxon>
    </lineage>
</organism>
<keyword evidence="2" id="KW-1185">Reference proteome</keyword>